<accession>A0A1H9WPF6</accession>
<evidence type="ECO:0000313" key="2">
    <source>
        <dbReference type="EMBL" id="SES35788.1"/>
    </source>
</evidence>
<evidence type="ECO:0000256" key="1">
    <source>
        <dbReference type="SAM" id="MobiDB-lite"/>
    </source>
</evidence>
<dbReference type="Proteomes" id="UP000182841">
    <property type="component" value="Unassembled WGS sequence"/>
</dbReference>
<evidence type="ECO:0000313" key="3">
    <source>
        <dbReference type="Proteomes" id="UP000182841"/>
    </source>
</evidence>
<name>A0A1H9WPF6_9ACTN</name>
<gene>
    <name evidence="2" type="ORF">SAMN05421870_11973</name>
</gene>
<organism evidence="2 3">
    <name type="scientific">Streptomyces qinglanensis</name>
    <dbReference type="NCBI Taxonomy" id="943816"/>
    <lineage>
        <taxon>Bacteria</taxon>
        <taxon>Bacillati</taxon>
        <taxon>Actinomycetota</taxon>
        <taxon>Actinomycetes</taxon>
        <taxon>Kitasatosporales</taxon>
        <taxon>Streptomycetaceae</taxon>
        <taxon>Streptomyces</taxon>
    </lineage>
</organism>
<proteinExistence type="predicted"/>
<keyword evidence="3" id="KW-1185">Reference proteome</keyword>
<feature type="region of interest" description="Disordered" evidence="1">
    <location>
        <begin position="239"/>
        <end position="336"/>
    </location>
</feature>
<feature type="compositionally biased region" description="Low complexity" evidence="1">
    <location>
        <begin position="299"/>
        <end position="314"/>
    </location>
</feature>
<feature type="compositionally biased region" description="Low complexity" evidence="1">
    <location>
        <begin position="380"/>
        <end position="398"/>
    </location>
</feature>
<protein>
    <submittedName>
        <fullName evidence="2">Uncharacterized protein</fullName>
    </submittedName>
</protein>
<feature type="region of interest" description="Disordered" evidence="1">
    <location>
        <begin position="76"/>
        <end position="101"/>
    </location>
</feature>
<feature type="region of interest" description="Disordered" evidence="1">
    <location>
        <begin position="1"/>
        <end position="60"/>
    </location>
</feature>
<feature type="region of interest" description="Disordered" evidence="1">
    <location>
        <begin position="380"/>
        <end position="418"/>
    </location>
</feature>
<sequence length="418" mass="43573">MWCPPRASTDRCGRARGRPPGVEPPSARPVLRTVVRPSPRRRHPARSSLPGRRGCSDARARPPVAVHCPHVSGRVAPPSAGSSFPGPRAIGPATPTRSPRVRHVGVSRRLRLVAACGSGAVRRPRSCSGPGSCQEHPVVPNAGPGQLRAGSGWWLPCRSVRVPIRTWCRSFVPIRSGRPDRLPSAARLGRSSVRTTVCRGPAGRVHEGARRAVGRRAAARRQSLRGCATGLHAPAAAVRPARPRLLPPDPVVPFRSVPADPVRLGRTAPAAGSTDRGSTGNRQGVLPEKAGRGARALLSRPSAPRTPAGRAAGRCSGGTAGRCRPGSLPGRGAERRNGRCRVTLPDRTSAPPCGDLEWITCRIHEVSVCAVLSVRARSGSRSLSVSARSSSSAARPRPGSGPGGAVARSRTGHGSASG</sequence>
<dbReference type="AlphaFoldDB" id="A0A1H9WPF6"/>
<feature type="compositionally biased region" description="Low complexity" evidence="1">
    <location>
        <begin position="28"/>
        <end position="37"/>
    </location>
</feature>
<dbReference type="EMBL" id="FOGO01000019">
    <property type="protein sequence ID" value="SES35788.1"/>
    <property type="molecule type" value="Genomic_DNA"/>
</dbReference>
<feature type="compositionally biased region" description="Low complexity" evidence="1">
    <location>
        <begin position="76"/>
        <end position="87"/>
    </location>
</feature>
<reference evidence="3" key="1">
    <citation type="submission" date="2016-10" db="EMBL/GenBank/DDBJ databases">
        <authorList>
            <person name="Varghese N."/>
            <person name="Submissions S."/>
        </authorList>
    </citation>
    <scope>NUCLEOTIDE SEQUENCE [LARGE SCALE GENOMIC DNA]</scope>
    <source>
        <strain evidence="3">CGMCC 4.6825</strain>
    </source>
</reference>